<keyword evidence="1" id="KW-0596">Phosphopantetheine</keyword>
<dbReference type="SUPFAM" id="SSF56801">
    <property type="entry name" value="Acetyl-CoA synthetase-like"/>
    <property type="match status" value="1"/>
</dbReference>
<gene>
    <name evidence="3" type="ORF">BDW59DRAFT_166285</name>
</gene>
<dbReference type="PANTHER" id="PTHR45527">
    <property type="entry name" value="NONRIBOSOMAL PEPTIDE SYNTHETASE"/>
    <property type="match status" value="1"/>
</dbReference>
<evidence type="ECO:0000256" key="2">
    <source>
        <dbReference type="ARBA" id="ARBA00022553"/>
    </source>
</evidence>
<dbReference type="EMBL" id="JBFXLS010000099">
    <property type="protein sequence ID" value="KAL2816641.1"/>
    <property type="molecule type" value="Genomic_DNA"/>
</dbReference>
<reference evidence="3 4" key="1">
    <citation type="submission" date="2024-07" db="EMBL/GenBank/DDBJ databases">
        <title>Section-level genome sequencing and comparative genomics of Aspergillus sections Usti and Cavernicolus.</title>
        <authorList>
            <consortium name="Lawrence Berkeley National Laboratory"/>
            <person name="Nybo J.L."/>
            <person name="Vesth T.C."/>
            <person name="Theobald S."/>
            <person name="Frisvad J.C."/>
            <person name="Larsen T.O."/>
            <person name="Kjaerboelling I."/>
            <person name="Rothschild-Mancinelli K."/>
            <person name="Lyhne E.K."/>
            <person name="Kogle M.E."/>
            <person name="Barry K."/>
            <person name="Clum A."/>
            <person name="Na H."/>
            <person name="Ledsgaard L."/>
            <person name="Lin J."/>
            <person name="Lipzen A."/>
            <person name="Kuo A."/>
            <person name="Riley R."/>
            <person name="Mondo S."/>
            <person name="LaButti K."/>
            <person name="Haridas S."/>
            <person name="Pangalinan J."/>
            <person name="Salamov A.A."/>
            <person name="Simmons B.A."/>
            <person name="Magnuson J.K."/>
            <person name="Chen J."/>
            <person name="Drula E."/>
            <person name="Henrissat B."/>
            <person name="Wiebenga A."/>
            <person name="Lubbers R.J."/>
            <person name="Gomes A.C."/>
            <person name="Makela M.R."/>
            <person name="Stajich J."/>
            <person name="Grigoriev I.V."/>
            <person name="Mortensen U.H."/>
            <person name="De vries R.P."/>
            <person name="Baker S.E."/>
            <person name="Andersen M.R."/>
        </authorList>
    </citation>
    <scope>NUCLEOTIDE SEQUENCE [LARGE SCALE GENOMIC DNA]</scope>
    <source>
        <strain evidence="3 4">CBS 600.67</strain>
    </source>
</reference>
<comment type="caution">
    <text evidence="3">The sequence shown here is derived from an EMBL/GenBank/DDBJ whole genome shotgun (WGS) entry which is preliminary data.</text>
</comment>
<proteinExistence type="predicted"/>
<evidence type="ECO:0000313" key="3">
    <source>
        <dbReference type="EMBL" id="KAL2816641.1"/>
    </source>
</evidence>
<evidence type="ECO:0008006" key="5">
    <source>
        <dbReference type="Google" id="ProtNLM"/>
    </source>
</evidence>
<evidence type="ECO:0000256" key="1">
    <source>
        <dbReference type="ARBA" id="ARBA00022450"/>
    </source>
</evidence>
<evidence type="ECO:0000313" key="4">
    <source>
        <dbReference type="Proteomes" id="UP001610335"/>
    </source>
</evidence>
<organism evidence="3 4">
    <name type="scientific">Aspergillus cavernicola</name>
    <dbReference type="NCBI Taxonomy" id="176166"/>
    <lineage>
        <taxon>Eukaryota</taxon>
        <taxon>Fungi</taxon>
        <taxon>Dikarya</taxon>
        <taxon>Ascomycota</taxon>
        <taxon>Pezizomycotina</taxon>
        <taxon>Eurotiomycetes</taxon>
        <taxon>Eurotiomycetidae</taxon>
        <taxon>Eurotiales</taxon>
        <taxon>Aspergillaceae</taxon>
        <taxon>Aspergillus</taxon>
        <taxon>Aspergillus subgen. Nidulantes</taxon>
    </lineage>
</organism>
<sequence>MDEAGVNGIPIDRSIDNSGAYVVDPNLRLLPIGVLGELVVTGLGLARGYINSEHNIDRFATIYIGGEAVRAYRTGDMVRYRPNDAHLEFFGRMDQQVKVRGHRVELADIDNSLLLNTFVNSTGTVVQTGERQEQELVREHGHCKL</sequence>
<name>A0ABR4HMJ5_9EURO</name>
<dbReference type="Gene3D" id="3.40.50.12780">
    <property type="entry name" value="N-terminal domain of ligase-like"/>
    <property type="match status" value="1"/>
</dbReference>
<keyword evidence="4" id="KW-1185">Reference proteome</keyword>
<dbReference type="Gene3D" id="3.30.300.30">
    <property type="match status" value="1"/>
</dbReference>
<dbReference type="PANTHER" id="PTHR45527:SF1">
    <property type="entry name" value="FATTY ACID SYNTHASE"/>
    <property type="match status" value="1"/>
</dbReference>
<keyword evidence="2" id="KW-0597">Phosphoprotein</keyword>
<accession>A0ABR4HMJ5</accession>
<dbReference type="InterPro" id="IPR042099">
    <property type="entry name" value="ANL_N_sf"/>
</dbReference>
<dbReference type="Proteomes" id="UP001610335">
    <property type="component" value="Unassembled WGS sequence"/>
</dbReference>
<dbReference type="InterPro" id="IPR045851">
    <property type="entry name" value="AMP-bd_C_sf"/>
</dbReference>
<protein>
    <recommendedName>
        <fullName evidence="5">AMP-dependent synthetase/ligase domain-containing protein</fullName>
    </recommendedName>
</protein>